<evidence type="ECO:0000259" key="4">
    <source>
        <dbReference type="Pfam" id="PF02018"/>
    </source>
</evidence>
<sequence length="319" mass="33369">MKLRLRTFQLLALCQLVNASPCKPPGSSGTTGNVPTEHPTTVEPVTVSETASLLSSVSIEAEIMTTEIATTLEVTTASDTVTETEVTTTETTAMSEDTTTATSMGAVSSGTMTTVEAGLTSETSTFESEIDTAITQSIATSEAITTSDMAIAPTTSAEPIATTSSVPKIPINLLSNPGFEDSTLSPWTTSSGAGQMQLDTYRYRTGAQCAAISGSGSIGFKQAIDPSLLKAGNQYEFSAYTKHETQVGCGTRRISCNSGSSTVNTALHVVMDGYLEWIPMTVICVWTQDQLNAGPSVSVSQSCSLLTLYLDDASLVEAM</sequence>
<organism evidence="5 6">
    <name type="scientific">Fusarium irregulare</name>
    <dbReference type="NCBI Taxonomy" id="2494466"/>
    <lineage>
        <taxon>Eukaryota</taxon>
        <taxon>Fungi</taxon>
        <taxon>Dikarya</taxon>
        <taxon>Ascomycota</taxon>
        <taxon>Pezizomycotina</taxon>
        <taxon>Sordariomycetes</taxon>
        <taxon>Hypocreomycetidae</taxon>
        <taxon>Hypocreales</taxon>
        <taxon>Nectriaceae</taxon>
        <taxon>Fusarium</taxon>
        <taxon>Fusarium incarnatum-equiseti species complex</taxon>
    </lineage>
</organism>
<dbReference type="InterPro" id="IPR008979">
    <property type="entry name" value="Galactose-bd-like_sf"/>
</dbReference>
<accession>A0A9W8U4V3</accession>
<protein>
    <recommendedName>
        <fullName evidence="4">CBM-cenC domain-containing protein</fullName>
    </recommendedName>
</protein>
<dbReference type="AlphaFoldDB" id="A0A9W8U4V3"/>
<keyword evidence="1" id="KW-0378">Hydrolase</keyword>
<dbReference type="SUPFAM" id="SSF49785">
    <property type="entry name" value="Galactose-binding domain-like"/>
    <property type="match status" value="1"/>
</dbReference>
<dbReference type="InterPro" id="IPR003305">
    <property type="entry name" value="CenC_carb-bd"/>
</dbReference>
<dbReference type="EMBL" id="JAPDHF010000020">
    <property type="protein sequence ID" value="KAJ4006009.1"/>
    <property type="molecule type" value="Genomic_DNA"/>
</dbReference>
<dbReference type="GO" id="GO:0016798">
    <property type="term" value="F:hydrolase activity, acting on glycosyl bonds"/>
    <property type="evidence" value="ECO:0007669"/>
    <property type="project" value="InterPro"/>
</dbReference>
<proteinExistence type="predicted"/>
<keyword evidence="6" id="KW-1185">Reference proteome</keyword>
<dbReference type="OrthoDB" id="5102317at2759"/>
<feature type="region of interest" description="Disordered" evidence="2">
    <location>
        <begin position="21"/>
        <end position="40"/>
    </location>
</feature>
<dbReference type="Pfam" id="PF02018">
    <property type="entry name" value="CBM_4_9"/>
    <property type="match status" value="1"/>
</dbReference>
<name>A0A9W8U4V3_9HYPO</name>
<dbReference type="Proteomes" id="UP001152130">
    <property type="component" value="Unassembled WGS sequence"/>
</dbReference>
<dbReference type="Gene3D" id="2.60.120.260">
    <property type="entry name" value="Galactose-binding domain-like"/>
    <property type="match status" value="1"/>
</dbReference>
<evidence type="ECO:0000313" key="5">
    <source>
        <dbReference type="EMBL" id="KAJ4006009.1"/>
    </source>
</evidence>
<feature type="domain" description="CBM-cenC" evidence="4">
    <location>
        <begin position="172"/>
        <end position="255"/>
    </location>
</feature>
<comment type="caution">
    <text evidence="5">The sequence shown here is derived from an EMBL/GenBank/DDBJ whole genome shotgun (WGS) entry which is preliminary data.</text>
</comment>
<evidence type="ECO:0000256" key="2">
    <source>
        <dbReference type="SAM" id="MobiDB-lite"/>
    </source>
</evidence>
<gene>
    <name evidence="5" type="ORF">NW766_010834</name>
</gene>
<feature type="signal peptide" evidence="3">
    <location>
        <begin position="1"/>
        <end position="19"/>
    </location>
</feature>
<keyword evidence="3" id="KW-0732">Signal</keyword>
<evidence type="ECO:0000256" key="1">
    <source>
        <dbReference type="ARBA" id="ARBA00022801"/>
    </source>
</evidence>
<evidence type="ECO:0000313" key="6">
    <source>
        <dbReference type="Proteomes" id="UP001152130"/>
    </source>
</evidence>
<reference evidence="5" key="1">
    <citation type="submission" date="2022-10" db="EMBL/GenBank/DDBJ databases">
        <title>Fusarium specimens isolated from Avocado Roots.</title>
        <authorList>
            <person name="Stajich J."/>
            <person name="Roper C."/>
            <person name="Heimlech-Rivalta G."/>
        </authorList>
    </citation>
    <scope>NUCLEOTIDE SEQUENCE</scope>
    <source>
        <strain evidence="5">CF00143</strain>
    </source>
</reference>
<evidence type="ECO:0000256" key="3">
    <source>
        <dbReference type="SAM" id="SignalP"/>
    </source>
</evidence>
<feature type="chain" id="PRO_5040995003" description="CBM-cenC domain-containing protein" evidence="3">
    <location>
        <begin position="20"/>
        <end position="319"/>
    </location>
</feature>